<dbReference type="SUPFAM" id="SSF81593">
    <property type="entry name" value="Nucleotidyltransferase substrate binding subunit/domain"/>
    <property type="match status" value="2"/>
</dbReference>
<keyword evidence="3 7" id="KW-0547">Nucleotide-binding</keyword>
<dbReference type="GO" id="GO:0016874">
    <property type="term" value="F:ligase activity"/>
    <property type="evidence" value="ECO:0007669"/>
    <property type="project" value="UniProtKB-KW"/>
</dbReference>
<evidence type="ECO:0000256" key="7">
    <source>
        <dbReference type="HAMAP-Rule" id="MF_00802"/>
    </source>
</evidence>
<keyword evidence="1 7" id="KW-0808">Transferase</keyword>
<dbReference type="CDD" id="cd05401">
    <property type="entry name" value="NT_GlnE_GlnD_like"/>
    <property type="match status" value="2"/>
</dbReference>
<dbReference type="Gene3D" id="1.20.120.1510">
    <property type="match status" value="1"/>
</dbReference>
<dbReference type="AlphaFoldDB" id="A0A1X7ALC7"/>
<dbReference type="InterPro" id="IPR013546">
    <property type="entry name" value="PII_UdlTrfase/GS_AdlTrfase"/>
</dbReference>
<feature type="domain" description="Glutamate-ammonia ligase adenylyltransferase repeated" evidence="8">
    <location>
        <begin position="40"/>
        <end position="289"/>
    </location>
</feature>
<comment type="cofactor">
    <cofactor evidence="7">
        <name>Mg(2+)</name>
        <dbReference type="ChEBI" id="CHEBI:18420"/>
    </cofactor>
</comment>
<feature type="domain" description="PII-uridylyltransferase/Glutamine-synthetase adenylyltransferase" evidence="9">
    <location>
        <begin position="311"/>
        <end position="449"/>
    </location>
</feature>
<evidence type="ECO:0000256" key="2">
    <source>
        <dbReference type="ARBA" id="ARBA00022695"/>
    </source>
</evidence>
<keyword evidence="10" id="KW-0436">Ligase</keyword>
<accession>A0A1X7ALC7</accession>
<organism evidence="10 11">
    <name type="scientific">Parendozoicomonas haliclonae</name>
    <dbReference type="NCBI Taxonomy" id="1960125"/>
    <lineage>
        <taxon>Bacteria</taxon>
        <taxon>Pseudomonadati</taxon>
        <taxon>Pseudomonadota</taxon>
        <taxon>Gammaproteobacteria</taxon>
        <taxon>Oceanospirillales</taxon>
        <taxon>Endozoicomonadaceae</taxon>
        <taxon>Parendozoicomonas</taxon>
    </lineage>
</organism>
<dbReference type="InterPro" id="IPR043519">
    <property type="entry name" value="NT_sf"/>
</dbReference>
<comment type="catalytic activity">
    <reaction evidence="7">
        <text>[glutamine synthetase]-O(4)-(5'-adenylyl)-L-tyrosine + phosphate = [glutamine synthetase]-L-tyrosine + ADP</text>
        <dbReference type="Rhea" id="RHEA:43716"/>
        <dbReference type="Rhea" id="RHEA-COMP:10660"/>
        <dbReference type="Rhea" id="RHEA-COMP:10661"/>
        <dbReference type="ChEBI" id="CHEBI:43474"/>
        <dbReference type="ChEBI" id="CHEBI:46858"/>
        <dbReference type="ChEBI" id="CHEBI:83624"/>
        <dbReference type="ChEBI" id="CHEBI:456216"/>
        <dbReference type="EC" id="2.7.7.89"/>
    </reaction>
</comment>
<dbReference type="FunFam" id="3.30.460.10:FF:000009">
    <property type="entry name" value="Bifunctional glutamine synthetase adenylyltransferase/adenylyl-removing enzyme"/>
    <property type="match status" value="2"/>
</dbReference>
<dbReference type="GO" id="GO:0047388">
    <property type="term" value="F:[glutamine synthetase]-adenylyl-L-tyrosine phosphorylase activity"/>
    <property type="evidence" value="ECO:0007669"/>
    <property type="project" value="UniProtKB-EC"/>
</dbReference>
<keyword evidence="11" id="KW-1185">Reference proteome</keyword>
<dbReference type="GO" id="GO:0005524">
    <property type="term" value="F:ATP binding"/>
    <property type="evidence" value="ECO:0007669"/>
    <property type="project" value="UniProtKB-UniRule"/>
</dbReference>
<evidence type="ECO:0000256" key="4">
    <source>
        <dbReference type="ARBA" id="ARBA00022840"/>
    </source>
</evidence>
<dbReference type="EC" id="2.7.7.89" evidence="7"/>
<keyword evidence="2 7" id="KW-0548">Nucleotidyltransferase</keyword>
<dbReference type="GO" id="GO:0005829">
    <property type="term" value="C:cytosol"/>
    <property type="evidence" value="ECO:0007669"/>
    <property type="project" value="TreeGrafter"/>
</dbReference>
<dbReference type="EMBL" id="FWPT01000004">
    <property type="protein sequence ID" value="SMA45716.1"/>
    <property type="molecule type" value="Genomic_DNA"/>
</dbReference>
<sequence length="979" mass="111980">MAAKIPDPIRSLQQQRLQSFNELLVSMELAQTLWTTEIQQQFQTCWTGSDFVWDICRKSPELVLELIDEGILFRAFTTEISQALSQALSICSTEAELMTALRKFRQKHQLRIIFRDLNRLAPMTETTADVSAMADACIKLSCDWLYDDCCQQMGTPYGAQLGDEPTPQKMIVLGMGKLGAHELNLSSDIDLIFCYPYKGETQGAPRTLTNQEFFIRLGQRLIKVLDSNTADGFVFRVDMRLRPYGQSGALVLSSTAMEQYYQDQGRDWERYALIKARWIAGEPQPAQQLMEVLRPFVYRRYIDFGAIAALRDMKQMIKREVARKSLHNNIKLGHGGIREIEFIVQSFQLIHGGRDKQLQNRSLLSNLGHLEANGYLPAVVCQELREANTFLRNTEHALQAMSDKQTQTLPNNPEEQLRLAWVMGFESWELFLEQLNSHREKVETHFNAIVSEDDDEAPEQDASDTDWQAFWGRQMELPEEEISLLERLGFKQTSEIHRKLINLRDGKILKTVRRQSADRINQFMPLLIKNVLQDENPDQALIRLLTIVESVLRRTAYLVLLMENHAALKHLVSLCSLSPWITEQIARHPALLDEFLNINNLYAPPKKTELEDELRQQLAHIPEDDLEMQMESLRYFRMAHILKVAAAQVAGKMPLMKESDYLTWTAETILSSVLDISRRQLTSRHGHPGKDDTGEPSFLIVGYGKLGGIELGPGSDLDLVFIHNGNSNQMTDGERSIDNGMFFTRLGQRIVHMLSTNTISGQLYEVDMRLRPSGNSGLLVSSLNAFEKYQHNEAWTWEHQALVRARCISGDPALIKAFEQVRETVLSIERDNTSLQKDIREMRHKMATNLGTKSTKGGTLPAAWTEQDEFHIKHDHGGIVDIEFIVQYAVLAWSHKHPVLTRWTDNIRILEDLETEKLLSIEDVATLTEAYKTYRQTLHRHSMQKKGSSVSGDQLHEHRTKVITIWNQLLKDSVPLPAS</sequence>
<evidence type="ECO:0000313" key="10">
    <source>
        <dbReference type="EMBL" id="SMA45716.1"/>
    </source>
</evidence>
<evidence type="ECO:0000256" key="3">
    <source>
        <dbReference type="ARBA" id="ARBA00022741"/>
    </source>
</evidence>
<gene>
    <name evidence="7 10" type="primary">glnE</name>
    <name evidence="10" type="ORF">EHSB41UT_01985</name>
</gene>
<dbReference type="PANTHER" id="PTHR30621">
    <property type="entry name" value="GLUTAMINE SYNTHETASE ADENYLYLTRANSFERASE"/>
    <property type="match status" value="1"/>
</dbReference>
<dbReference type="GO" id="GO:0000820">
    <property type="term" value="P:regulation of glutamine family amino acid metabolic process"/>
    <property type="evidence" value="ECO:0007669"/>
    <property type="project" value="UniProtKB-UniRule"/>
</dbReference>
<dbReference type="Gene3D" id="3.30.460.10">
    <property type="entry name" value="Beta Polymerase, domain 2"/>
    <property type="match status" value="2"/>
</dbReference>
<dbReference type="Proteomes" id="UP000196573">
    <property type="component" value="Unassembled WGS sequence"/>
</dbReference>
<comment type="catalytic activity">
    <reaction evidence="7">
        <text>[glutamine synthetase]-L-tyrosine + ATP = [glutamine synthetase]-O(4)-(5'-adenylyl)-L-tyrosine + diphosphate</text>
        <dbReference type="Rhea" id="RHEA:18589"/>
        <dbReference type="Rhea" id="RHEA-COMP:10660"/>
        <dbReference type="Rhea" id="RHEA-COMP:10661"/>
        <dbReference type="ChEBI" id="CHEBI:30616"/>
        <dbReference type="ChEBI" id="CHEBI:33019"/>
        <dbReference type="ChEBI" id="CHEBI:46858"/>
        <dbReference type="ChEBI" id="CHEBI:83624"/>
        <dbReference type="EC" id="2.7.7.42"/>
    </reaction>
</comment>
<dbReference type="InterPro" id="IPR005190">
    <property type="entry name" value="GlnE_rpt_dom"/>
</dbReference>
<dbReference type="Pfam" id="PF03710">
    <property type="entry name" value="GlnE"/>
    <property type="match status" value="2"/>
</dbReference>
<dbReference type="HAMAP" id="MF_00802">
    <property type="entry name" value="GlnE"/>
    <property type="match status" value="1"/>
</dbReference>
<proteinExistence type="inferred from homology"/>
<dbReference type="GO" id="GO:0008882">
    <property type="term" value="F:[glutamate-ammonia-ligase] adenylyltransferase activity"/>
    <property type="evidence" value="ECO:0007669"/>
    <property type="project" value="UniProtKB-UniRule"/>
</dbReference>
<dbReference type="FunFam" id="1.20.120.330:FF:000005">
    <property type="entry name" value="Bifunctional glutamine synthetase adenylyltransferase/adenylyl-removing enzyme"/>
    <property type="match status" value="1"/>
</dbReference>
<dbReference type="SUPFAM" id="SSF81301">
    <property type="entry name" value="Nucleotidyltransferase"/>
    <property type="match status" value="2"/>
</dbReference>
<feature type="domain" description="Glutamate-ammonia ligase adenylyltransferase repeated" evidence="8">
    <location>
        <begin position="569"/>
        <end position="820"/>
    </location>
</feature>
<dbReference type="InterPro" id="IPR023057">
    <property type="entry name" value="GlnE"/>
</dbReference>
<evidence type="ECO:0000313" key="11">
    <source>
        <dbReference type="Proteomes" id="UP000196573"/>
    </source>
</evidence>
<feature type="domain" description="PII-uridylyltransferase/Glutamine-synthetase adenylyltransferase" evidence="9">
    <location>
        <begin position="869"/>
        <end position="940"/>
    </location>
</feature>
<keyword evidence="4 7" id="KW-0067">ATP-binding</keyword>
<dbReference type="EC" id="2.7.7.42" evidence="7"/>
<dbReference type="GO" id="GO:0000287">
    <property type="term" value="F:magnesium ion binding"/>
    <property type="evidence" value="ECO:0007669"/>
    <property type="project" value="UniProtKB-UniRule"/>
</dbReference>
<evidence type="ECO:0000259" key="8">
    <source>
        <dbReference type="Pfam" id="PF03710"/>
    </source>
</evidence>
<dbReference type="NCBIfam" id="NF008292">
    <property type="entry name" value="PRK11072.1"/>
    <property type="match status" value="1"/>
</dbReference>
<feature type="region of interest" description="Adenylyl transferase" evidence="7">
    <location>
        <begin position="462"/>
        <end position="979"/>
    </location>
</feature>
<dbReference type="PANTHER" id="PTHR30621:SF0">
    <property type="entry name" value="BIFUNCTIONAL GLUTAMINE SYNTHETASE ADENYLYLTRANSFERASE_ADENYLYL-REMOVING ENZYME"/>
    <property type="match status" value="1"/>
</dbReference>
<keyword evidence="6 7" id="KW-0511">Multifunctional enzyme</keyword>
<dbReference type="Gene3D" id="1.20.120.330">
    <property type="entry name" value="Nucleotidyltransferases domain 2"/>
    <property type="match status" value="2"/>
</dbReference>
<protein>
    <recommendedName>
        <fullName evidence="7">Bifunctional glutamine synthetase adenylyltransferase/adenylyl-removing enzyme</fullName>
    </recommendedName>
    <alternativeName>
        <fullName evidence="7">ATP:glutamine synthetase adenylyltransferase</fullName>
    </alternativeName>
    <alternativeName>
        <fullName evidence="7">ATase</fullName>
    </alternativeName>
    <domain>
        <recommendedName>
            <fullName evidence="7">Glutamine synthetase adenylyl-L-tyrosine phosphorylase</fullName>
            <ecNumber evidence="7">2.7.7.89</ecNumber>
        </recommendedName>
        <alternativeName>
            <fullName evidence="7">Adenylyl removase</fullName>
            <shortName evidence="7">AR</shortName>
            <shortName evidence="7">AT-N</shortName>
        </alternativeName>
    </domain>
    <domain>
        <recommendedName>
            <fullName evidence="7">Glutamine synthetase adenylyl transferase</fullName>
            <ecNumber evidence="7">2.7.7.42</ecNumber>
        </recommendedName>
        <alternativeName>
            <fullName evidence="7">Adenylyl transferase</fullName>
            <shortName evidence="7">AT</shortName>
            <shortName evidence="7">AT-C</shortName>
        </alternativeName>
    </domain>
</protein>
<dbReference type="RefSeq" id="WP_087109361.1">
    <property type="nucleotide sequence ID" value="NZ_CBCSCN010000002.1"/>
</dbReference>
<evidence type="ECO:0000259" key="9">
    <source>
        <dbReference type="Pfam" id="PF08335"/>
    </source>
</evidence>
<feature type="region of interest" description="Adenylyl removase" evidence="7">
    <location>
        <begin position="1"/>
        <end position="454"/>
    </location>
</feature>
<evidence type="ECO:0000256" key="6">
    <source>
        <dbReference type="ARBA" id="ARBA00023268"/>
    </source>
</evidence>
<comment type="similarity">
    <text evidence="7">Belongs to the GlnE family.</text>
</comment>
<dbReference type="OrthoDB" id="9759366at2"/>
<keyword evidence="5 7" id="KW-0460">Magnesium</keyword>
<reference evidence="10 11" key="1">
    <citation type="submission" date="2017-03" db="EMBL/GenBank/DDBJ databases">
        <authorList>
            <person name="Afonso C.L."/>
            <person name="Miller P.J."/>
            <person name="Scott M.A."/>
            <person name="Spackman E."/>
            <person name="Goraichik I."/>
            <person name="Dimitrov K.M."/>
            <person name="Suarez D.L."/>
            <person name="Swayne D.E."/>
        </authorList>
    </citation>
    <scope>NUCLEOTIDE SEQUENCE [LARGE SCALE GENOMIC DNA]</scope>
    <source>
        <strain evidence="10">SB41UT1</strain>
    </source>
</reference>
<name>A0A1X7ALC7_9GAMM</name>
<dbReference type="Pfam" id="PF08335">
    <property type="entry name" value="GlnD_UR_UTase"/>
    <property type="match status" value="2"/>
</dbReference>
<evidence type="ECO:0000256" key="5">
    <source>
        <dbReference type="ARBA" id="ARBA00022842"/>
    </source>
</evidence>
<evidence type="ECO:0000256" key="1">
    <source>
        <dbReference type="ARBA" id="ARBA00022679"/>
    </source>
</evidence>
<comment type="function">
    <text evidence="7">Involved in the regulation of glutamine synthetase GlnA, a key enzyme in the process to assimilate ammonia. When cellular nitrogen levels are high, the C-terminal adenylyl transferase (AT) inactivates GlnA by covalent transfer of an adenylyl group from ATP to specific tyrosine residue of GlnA, thus reducing its activity. Conversely, when nitrogen levels are low, the N-terminal adenylyl removase (AR) activates GlnA by removing the adenylyl group by phosphorolysis, increasing its activity. The regulatory region of GlnE binds the signal transduction protein PII (GlnB) which indicates the nitrogen status of the cell.</text>
</comment>